<comment type="caution">
    <text evidence="2">The sequence shown here is derived from an EMBL/GenBank/DDBJ whole genome shotgun (WGS) entry which is preliminary data.</text>
</comment>
<dbReference type="GO" id="GO:0005643">
    <property type="term" value="C:nuclear pore"/>
    <property type="evidence" value="ECO:0007669"/>
    <property type="project" value="UniProtKB-UniRule"/>
</dbReference>
<evidence type="ECO:0000313" key="2">
    <source>
        <dbReference type="EMBL" id="KAK7018592.1"/>
    </source>
</evidence>
<proteinExistence type="inferred from homology"/>
<keyword evidence="1" id="KW-0653">Protein transport</keyword>
<evidence type="ECO:0000313" key="3">
    <source>
        <dbReference type="Proteomes" id="UP001362999"/>
    </source>
</evidence>
<keyword evidence="1" id="KW-0010">Activator</keyword>
<dbReference type="GO" id="GO:0003713">
    <property type="term" value="F:transcription coactivator activity"/>
    <property type="evidence" value="ECO:0007669"/>
    <property type="project" value="UniProtKB-UniRule"/>
</dbReference>
<dbReference type="GO" id="GO:0006325">
    <property type="term" value="P:chromatin organization"/>
    <property type="evidence" value="ECO:0007669"/>
    <property type="project" value="UniProtKB-KW"/>
</dbReference>
<keyword evidence="1" id="KW-0156">Chromatin regulator</keyword>
<dbReference type="GO" id="GO:0015031">
    <property type="term" value="P:protein transport"/>
    <property type="evidence" value="ECO:0007669"/>
    <property type="project" value="UniProtKB-KW"/>
</dbReference>
<dbReference type="EMBL" id="JAWWNJ010000046">
    <property type="protein sequence ID" value="KAK7018592.1"/>
    <property type="molecule type" value="Genomic_DNA"/>
</dbReference>
<sequence>MPPAAATPAELDALQAQLTQRLLESGEWDRIKFVLAAKLNDSGWTDDMRNRSKERARTIEPLSFNALLEEMLPPAQTSIPLAIRRDVIALIRGYIDQQIE</sequence>
<protein>
    <recommendedName>
        <fullName evidence="1">Transcription and mRNA export factor SUS1</fullName>
    </recommendedName>
</protein>
<dbReference type="GO" id="GO:0000932">
    <property type="term" value="C:P-body"/>
    <property type="evidence" value="ECO:0007669"/>
    <property type="project" value="UniProtKB-SubCell"/>
</dbReference>
<dbReference type="PANTHER" id="PTHR12514">
    <property type="entry name" value="ENHANCER OF YELLOW 2 TRANSCRIPTION FACTOR"/>
    <property type="match status" value="1"/>
</dbReference>
<comment type="function">
    <text evidence="1">Involved in mRNA export coupled transcription activation by association with both the TREX-2 and the SAGA complexes. At the promoters, SAGA is required for recruitment of the basal transcription machinery. It influences RNA polymerase II transcriptional activity through different activities such as TBP interaction and promoter selectivity, interaction with transcription activators, and chromatin modification through histone acetylation and deubiquitination. Within the SAGA complex, participates to a subcomplex required for deubiquitination of H2B and for the maintenance of steady-state H3 methylation levels. The TREX-2 complex functions in docking export-competent ribonucleoprotein particles (mRNPs) to the nuclear entrance of the nuclear pore complex (nuclear basket). TREX-2 participates in mRNA export and accurate chromatin positioning in the nucleus by tethering genes to the nuclear periphery. May also be involved in cytoplasmic mRNA decay by interaction with components of P-bodies.</text>
</comment>
<accession>A0AAW0B0T0</accession>
<keyword evidence="1" id="KW-0811">Translocation</keyword>
<keyword evidence="1" id="KW-0813">Transport</keyword>
<comment type="subcellular location">
    <subcellularLocation>
        <location evidence="1">Nucleus</location>
        <location evidence="1">Nucleoplasm</location>
    </subcellularLocation>
    <subcellularLocation>
        <location evidence="1">Cytoplasm</location>
        <location evidence="1">P-body</location>
    </subcellularLocation>
</comment>
<reference evidence="2 3" key="1">
    <citation type="journal article" date="2024" name="J Genomics">
        <title>Draft genome sequencing and assembly of Favolaschia claudopus CIRM-BRFM 2984 isolated from oak limbs.</title>
        <authorList>
            <person name="Navarro D."/>
            <person name="Drula E."/>
            <person name="Chaduli D."/>
            <person name="Cazenave R."/>
            <person name="Ahrendt S."/>
            <person name="Wang J."/>
            <person name="Lipzen A."/>
            <person name="Daum C."/>
            <person name="Barry K."/>
            <person name="Grigoriev I.V."/>
            <person name="Favel A."/>
            <person name="Rosso M.N."/>
            <person name="Martin F."/>
        </authorList>
    </citation>
    <scope>NUCLEOTIDE SEQUENCE [LARGE SCALE GENOMIC DNA]</scope>
    <source>
        <strain evidence="2 3">CIRM-BRFM 2984</strain>
    </source>
</reference>
<dbReference type="Proteomes" id="UP001362999">
    <property type="component" value="Unassembled WGS sequence"/>
</dbReference>
<keyword evidence="1" id="KW-0963">Cytoplasm</keyword>
<keyword evidence="1" id="KW-0539">Nucleus</keyword>
<dbReference type="GO" id="GO:0006406">
    <property type="term" value="P:mRNA export from nucleus"/>
    <property type="evidence" value="ECO:0007669"/>
    <property type="project" value="UniProtKB-UniRule"/>
</dbReference>
<comment type="subunit">
    <text evidence="1">Component of the nuclear pore complex (NPC)-associated TREX-2 complex (transcription and export complex 2), composed of at least SUS1, SAC3, THP1, SEM1, and CDC31. TREX-2 contains 2 SUS1 chains. The TREX-2 complex interacts with the nucleoporin NUP1. Component of the 1.8 MDa SAGA transcription coactivator-HAT complex. SAGA is built of 5 distinct domains with specialized functions. Within the SAGA complex, SUS1, SGF11, SGF73 and UBP8 form an additional subcomplex of SAGA called the DUB module (deubiquitination module). Interacts directly with THP1, SAC3, SGF11, and with the RNA polymerase II.</text>
</comment>
<dbReference type="Pfam" id="PF10163">
    <property type="entry name" value="EnY2"/>
    <property type="match status" value="1"/>
</dbReference>
<keyword evidence="1" id="KW-0509">mRNA transport</keyword>
<evidence type="ECO:0000256" key="1">
    <source>
        <dbReference type="HAMAP-Rule" id="MF_03046"/>
    </source>
</evidence>
<organism evidence="2 3">
    <name type="scientific">Favolaschia claudopus</name>
    <dbReference type="NCBI Taxonomy" id="2862362"/>
    <lineage>
        <taxon>Eukaryota</taxon>
        <taxon>Fungi</taxon>
        <taxon>Dikarya</taxon>
        <taxon>Basidiomycota</taxon>
        <taxon>Agaricomycotina</taxon>
        <taxon>Agaricomycetes</taxon>
        <taxon>Agaricomycetidae</taxon>
        <taxon>Agaricales</taxon>
        <taxon>Marasmiineae</taxon>
        <taxon>Mycenaceae</taxon>
        <taxon>Favolaschia</taxon>
    </lineage>
</organism>
<keyword evidence="1" id="KW-0804">Transcription</keyword>
<keyword evidence="1" id="KW-0805">Transcription regulation</keyword>
<dbReference type="Gene3D" id="1.10.246.140">
    <property type="match status" value="1"/>
</dbReference>
<comment type="similarity">
    <text evidence="1">Belongs to the ENY2 family.</text>
</comment>
<name>A0AAW0B0T0_9AGAR</name>
<dbReference type="GO" id="GO:0005654">
    <property type="term" value="C:nucleoplasm"/>
    <property type="evidence" value="ECO:0007669"/>
    <property type="project" value="UniProtKB-SubCell"/>
</dbReference>
<dbReference type="InterPro" id="IPR018783">
    <property type="entry name" value="TF_ENY2"/>
</dbReference>
<dbReference type="GO" id="GO:0000124">
    <property type="term" value="C:SAGA complex"/>
    <property type="evidence" value="ECO:0007669"/>
    <property type="project" value="UniProtKB-UniRule"/>
</dbReference>
<dbReference type="InterPro" id="IPR038212">
    <property type="entry name" value="TF_EnY2_sf"/>
</dbReference>
<dbReference type="GO" id="GO:0006368">
    <property type="term" value="P:transcription elongation by RNA polymerase II"/>
    <property type="evidence" value="ECO:0007669"/>
    <property type="project" value="UniProtKB-UniRule"/>
</dbReference>
<dbReference type="GO" id="GO:0070390">
    <property type="term" value="C:transcription export complex 2"/>
    <property type="evidence" value="ECO:0007669"/>
    <property type="project" value="UniProtKB-UniRule"/>
</dbReference>
<gene>
    <name evidence="1" type="primary">SUS1</name>
    <name evidence="2" type="ORF">R3P38DRAFT_2983404</name>
</gene>
<keyword evidence="3" id="KW-1185">Reference proteome</keyword>
<dbReference type="HAMAP" id="MF_03046">
    <property type="entry name" value="ENY2_Sus1"/>
    <property type="match status" value="1"/>
</dbReference>
<dbReference type="AlphaFoldDB" id="A0AAW0B0T0"/>
<dbReference type="GO" id="GO:0071819">
    <property type="term" value="C:DUBm complex"/>
    <property type="evidence" value="ECO:0007669"/>
    <property type="project" value="UniProtKB-UniRule"/>
</dbReference>